<keyword evidence="4" id="KW-0808">Transferase</keyword>
<dbReference type="SUPFAM" id="SSF56399">
    <property type="entry name" value="ADP-ribosylation"/>
    <property type="match status" value="1"/>
</dbReference>
<dbReference type="EC" id="2.4.2.31" evidence="2"/>
<dbReference type="AlphaFoldDB" id="A0A4R5ALH9"/>
<keyword evidence="8" id="KW-1185">Reference proteome</keyword>
<evidence type="ECO:0000256" key="3">
    <source>
        <dbReference type="ARBA" id="ARBA00022676"/>
    </source>
</evidence>
<comment type="catalytic activity">
    <reaction evidence="6">
        <text>L-arginyl-[protein] + NAD(+) = N(omega)-(ADP-D-ribosyl)-L-arginyl-[protein] + nicotinamide + H(+)</text>
        <dbReference type="Rhea" id="RHEA:19149"/>
        <dbReference type="Rhea" id="RHEA-COMP:10532"/>
        <dbReference type="Rhea" id="RHEA-COMP:15087"/>
        <dbReference type="ChEBI" id="CHEBI:15378"/>
        <dbReference type="ChEBI" id="CHEBI:17154"/>
        <dbReference type="ChEBI" id="CHEBI:29965"/>
        <dbReference type="ChEBI" id="CHEBI:57540"/>
        <dbReference type="ChEBI" id="CHEBI:142554"/>
        <dbReference type="EC" id="2.4.2.31"/>
    </reaction>
</comment>
<dbReference type="PROSITE" id="PS51996">
    <property type="entry name" value="TR_MART"/>
    <property type="match status" value="1"/>
</dbReference>
<dbReference type="GO" id="GO:0106274">
    <property type="term" value="F:NAD+-protein-arginine ADP-ribosyltransferase activity"/>
    <property type="evidence" value="ECO:0007669"/>
    <property type="project" value="UniProtKB-EC"/>
</dbReference>
<evidence type="ECO:0000256" key="5">
    <source>
        <dbReference type="ARBA" id="ARBA00022695"/>
    </source>
</evidence>
<evidence type="ECO:0000256" key="4">
    <source>
        <dbReference type="ARBA" id="ARBA00022679"/>
    </source>
</evidence>
<evidence type="ECO:0000256" key="1">
    <source>
        <dbReference type="ARBA" id="ARBA00009558"/>
    </source>
</evidence>
<gene>
    <name evidence="7" type="ORF">E1262_04025</name>
</gene>
<sequence length="277" mass="29105">MVLSSSARPVRTAARGLAELSGLVHDGTGTLAASVLSHVRLAGRCAGPALSPSQHNAVRAAAVAMQQALAAAAETLTLVVESAADDLGALLRPVPAAADATPHGPRRGLTPSQRRALHHYTTIEGVEEMNAYLRRPAEVPARRRPVLRRLIDDAVAGLAALPRFTGVAYRGTSLPAAQLPRWRPGVVVADRGFVSASASVSVAEAFRGGGNAFITVVGRSCADIRALSSFAHEAEVLYPPGTRFRVIGRSWDDRHECWSFLIEEVDPCASTATPTTG</sequence>
<protein>
    <recommendedName>
        <fullName evidence="2">NAD(+)--protein-arginine ADP-ribosyltransferase</fullName>
        <ecNumber evidence="2">2.4.2.31</ecNumber>
    </recommendedName>
</protein>
<dbReference type="OrthoDB" id="2086631at2"/>
<dbReference type="GO" id="GO:0016779">
    <property type="term" value="F:nucleotidyltransferase activity"/>
    <property type="evidence" value="ECO:0007669"/>
    <property type="project" value="UniProtKB-KW"/>
</dbReference>
<keyword evidence="5" id="KW-0548">Nucleotidyltransferase</keyword>
<organism evidence="7 8">
    <name type="scientific">Jiangella aurantiaca</name>
    <dbReference type="NCBI Taxonomy" id="2530373"/>
    <lineage>
        <taxon>Bacteria</taxon>
        <taxon>Bacillati</taxon>
        <taxon>Actinomycetota</taxon>
        <taxon>Actinomycetes</taxon>
        <taxon>Jiangellales</taxon>
        <taxon>Jiangellaceae</taxon>
        <taxon>Jiangella</taxon>
    </lineage>
</organism>
<keyword evidence="3" id="KW-0328">Glycosyltransferase</keyword>
<evidence type="ECO:0000256" key="2">
    <source>
        <dbReference type="ARBA" id="ARBA00012031"/>
    </source>
</evidence>
<dbReference type="Gene3D" id="3.90.176.10">
    <property type="entry name" value="Toxin ADP-ribosyltransferase, Chain A, domain 1"/>
    <property type="match status" value="1"/>
</dbReference>
<dbReference type="EMBL" id="SMLB01000004">
    <property type="protein sequence ID" value="TDD71904.1"/>
    <property type="molecule type" value="Genomic_DNA"/>
</dbReference>
<dbReference type="Proteomes" id="UP000295217">
    <property type="component" value="Unassembled WGS sequence"/>
</dbReference>
<evidence type="ECO:0000313" key="8">
    <source>
        <dbReference type="Proteomes" id="UP000295217"/>
    </source>
</evidence>
<comment type="similarity">
    <text evidence="1">Belongs to the Arg-specific ADP-ribosyltransferase family.</text>
</comment>
<dbReference type="RefSeq" id="WP_132101757.1">
    <property type="nucleotide sequence ID" value="NZ_SMLB01000004.1"/>
</dbReference>
<dbReference type="InterPro" id="IPR000768">
    <property type="entry name" value="ART"/>
</dbReference>
<dbReference type="Pfam" id="PF01129">
    <property type="entry name" value="ART"/>
    <property type="match status" value="1"/>
</dbReference>
<accession>A0A4R5ALH9</accession>
<name>A0A4R5ALH9_9ACTN</name>
<evidence type="ECO:0000313" key="7">
    <source>
        <dbReference type="EMBL" id="TDD71904.1"/>
    </source>
</evidence>
<reference evidence="7 8" key="1">
    <citation type="submission" date="2019-02" db="EMBL/GenBank/DDBJ databases">
        <title>Draft genome sequences of novel Actinobacteria.</title>
        <authorList>
            <person name="Sahin N."/>
            <person name="Ay H."/>
            <person name="Saygin H."/>
        </authorList>
    </citation>
    <scope>NUCLEOTIDE SEQUENCE [LARGE SCALE GENOMIC DNA]</scope>
    <source>
        <strain evidence="7 8">8K307</strain>
    </source>
</reference>
<comment type="caution">
    <text evidence="7">The sequence shown here is derived from an EMBL/GenBank/DDBJ whole genome shotgun (WGS) entry which is preliminary data.</text>
</comment>
<evidence type="ECO:0000256" key="6">
    <source>
        <dbReference type="ARBA" id="ARBA00047597"/>
    </source>
</evidence>
<proteinExistence type="inferred from homology"/>